<dbReference type="PROSITE" id="PS01326">
    <property type="entry name" value="DAP_EPIMERASE"/>
    <property type="match status" value="1"/>
</dbReference>
<keyword evidence="8" id="KW-0963">Cytoplasm</keyword>
<gene>
    <name evidence="8" type="primary">dapF</name>
    <name evidence="10" type="ORF">IAA84_04335</name>
</gene>
<evidence type="ECO:0000313" key="10">
    <source>
        <dbReference type="EMBL" id="HIS92227.1"/>
    </source>
</evidence>
<keyword evidence="4 8" id="KW-0028">Amino-acid biosynthesis</keyword>
<dbReference type="EC" id="5.1.1.7" evidence="3 8"/>
<comment type="pathway">
    <text evidence="1 8">Amino-acid biosynthesis; L-lysine biosynthesis via DAP pathway; DL-2,6-diaminopimelate from LL-2,6-diaminopimelate: step 1/1.</text>
</comment>
<name>A0A9D1FZF6_9FIRM</name>
<feature type="binding site" evidence="8">
    <location>
        <position position="11"/>
    </location>
    <ligand>
        <name>substrate</name>
    </ligand>
</feature>
<proteinExistence type="inferred from homology"/>
<dbReference type="InterPro" id="IPR018510">
    <property type="entry name" value="DAP_epimerase_AS"/>
</dbReference>
<dbReference type="AlphaFoldDB" id="A0A9D1FZF6"/>
<comment type="caution">
    <text evidence="10">The sequence shown here is derived from an EMBL/GenBank/DDBJ whole genome shotgun (WGS) entry which is preliminary data.</text>
</comment>
<organism evidence="10 11">
    <name type="scientific">Candidatus Alectryocaccomicrobium excrementavium</name>
    <dbReference type="NCBI Taxonomy" id="2840668"/>
    <lineage>
        <taxon>Bacteria</taxon>
        <taxon>Bacillati</taxon>
        <taxon>Bacillota</taxon>
        <taxon>Clostridia</taxon>
        <taxon>Candidatus Alectryocaccomicrobium</taxon>
    </lineage>
</organism>
<feature type="binding site" evidence="8">
    <location>
        <position position="158"/>
    </location>
    <ligand>
        <name>substrate</name>
    </ligand>
</feature>
<protein>
    <recommendedName>
        <fullName evidence="3 8">Diaminopimelate epimerase</fullName>
        <shortName evidence="8">DAP epimerase</shortName>
        <ecNumber evidence="3 8">5.1.1.7</ecNumber>
    </recommendedName>
    <alternativeName>
        <fullName evidence="8">PLP-independent amino acid racemase</fullName>
    </alternativeName>
</protein>
<sequence>MKFIKMQGLGNDYVYVDTFAQQVQEPEKLAVRISRPHYGVGADGLILIGPSDRADARMRIFNADGSEAEMCGNGLRCTARYLYASGRVPRTDMTIETGGGLRAARVVLENGQIRAVRADMGEPVLDAPRIPVNGCGNRVFVPLSDGTLREFLCVSMGNPHAVLFAQEASREWCLENGPLVERDAHFPMRTNVEFVRVLSRGHLQAFVWERGSGATLACGTGACASLVAAVLSGLAGRRARVDLPGGALEIEWQQSDNHVYMAGPAEVCFTGDWPGGD</sequence>
<dbReference type="PANTHER" id="PTHR31689">
    <property type="entry name" value="DIAMINOPIMELATE EPIMERASE, CHLOROPLASTIC"/>
    <property type="match status" value="1"/>
</dbReference>
<dbReference type="InterPro" id="IPR001653">
    <property type="entry name" value="DAP_epimerase_DapF"/>
</dbReference>
<feature type="binding site" evidence="8">
    <location>
        <position position="191"/>
    </location>
    <ligand>
        <name>substrate</name>
    </ligand>
</feature>
<comment type="caution">
    <text evidence="8">Lacks conserved residue(s) required for the propagation of feature annotation.</text>
</comment>
<dbReference type="Pfam" id="PF01678">
    <property type="entry name" value="DAP_epimerase"/>
    <property type="match status" value="2"/>
</dbReference>
<evidence type="ECO:0000256" key="1">
    <source>
        <dbReference type="ARBA" id="ARBA00005196"/>
    </source>
</evidence>
<feature type="binding site" evidence="8">
    <location>
        <begin position="209"/>
        <end position="210"/>
    </location>
    <ligand>
        <name>substrate</name>
    </ligand>
</feature>
<feature type="site" description="Could be important to modulate the pK values of the two catalytic cysteine residues" evidence="8">
    <location>
        <position position="160"/>
    </location>
</feature>
<dbReference type="PANTHER" id="PTHR31689:SF0">
    <property type="entry name" value="DIAMINOPIMELATE EPIMERASE"/>
    <property type="match status" value="1"/>
</dbReference>
<comment type="subunit">
    <text evidence="8">Homodimer.</text>
</comment>
<keyword evidence="6 8" id="KW-0413">Isomerase</keyword>
<feature type="binding site" evidence="8">
    <location>
        <begin position="219"/>
        <end position="220"/>
    </location>
    <ligand>
        <name>substrate</name>
    </ligand>
</feature>
<feature type="active site" description="Proton acceptor" evidence="8">
    <location>
        <position position="218"/>
    </location>
</feature>
<dbReference type="GO" id="GO:0005829">
    <property type="term" value="C:cytosol"/>
    <property type="evidence" value="ECO:0007669"/>
    <property type="project" value="TreeGrafter"/>
</dbReference>
<evidence type="ECO:0000256" key="9">
    <source>
        <dbReference type="PROSITE-ProRule" id="PRU10125"/>
    </source>
</evidence>
<evidence type="ECO:0000256" key="2">
    <source>
        <dbReference type="ARBA" id="ARBA00010219"/>
    </source>
</evidence>
<comment type="function">
    <text evidence="8">Catalyzes the stereoinversion of LL-2,6-diaminopimelate (L,L-DAP) to meso-diaminopimelate (meso-DAP), a precursor of L-lysine and an essential component of the bacterial peptidoglycan.</text>
</comment>
<evidence type="ECO:0000256" key="8">
    <source>
        <dbReference type="HAMAP-Rule" id="MF_00197"/>
    </source>
</evidence>
<dbReference type="SUPFAM" id="SSF54506">
    <property type="entry name" value="Diaminopimelate epimerase-like"/>
    <property type="match status" value="1"/>
</dbReference>
<evidence type="ECO:0000256" key="3">
    <source>
        <dbReference type="ARBA" id="ARBA00013080"/>
    </source>
</evidence>
<comment type="similarity">
    <text evidence="2 8">Belongs to the diaminopimelate epimerase family.</text>
</comment>
<dbReference type="HAMAP" id="MF_00197">
    <property type="entry name" value="DAP_epimerase"/>
    <property type="match status" value="1"/>
</dbReference>
<dbReference type="NCBIfam" id="TIGR00652">
    <property type="entry name" value="DapF"/>
    <property type="match status" value="1"/>
</dbReference>
<feature type="active site" description="Proton donor" evidence="8">
    <location>
        <position position="71"/>
    </location>
</feature>
<evidence type="ECO:0000256" key="7">
    <source>
        <dbReference type="ARBA" id="ARBA00051712"/>
    </source>
</evidence>
<reference evidence="10" key="2">
    <citation type="journal article" date="2021" name="PeerJ">
        <title>Extensive microbial diversity within the chicken gut microbiome revealed by metagenomics and culture.</title>
        <authorList>
            <person name="Gilroy R."/>
            <person name="Ravi A."/>
            <person name="Getino M."/>
            <person name="Pursley I."/>
            <person name="Horton D.L."/>
            <person name="Alikhan N.F."/>
            <person name="Baker D."/>
            <person name="Gharbi K."/>
            <person name="Hall N."/>
            <person name="Watson M."/>
            <person name="Adriaenssens E.M."/>
            <person name="Foster-Nyarko E."/>
            <person name="Jarju S."/>
            <person name="Secka A."/>
            <person name="Antonio M."/>
            <person name="Oren A."/>
            <person name="Chaudhuri R.R."/>
            <person name="La Ragione R."/>
            <person name="Hildebrand F."/>
            <person name="Pallen M.J."/>
        </authorList>
    </citation>
    <scope>NUCLEOTIDE SEQUENCE</scope>
    <source>
        <strain evidence="10">13766</strain>
    </source>
</reference>
<dbReference type="GO" id="GO:0009089">
    <property type="term" value="P:lysine biosynthetic process via diaminopimelate"/>
    <property type="evidence" value="ECO:0007669"/>
    <property type="project" value="UniProtKB-UniRule"/>
</dbReference>
<feature type="binding site" evidence="8">
    <location>
        <begin position="72"/>
        <end position="73"/>
    </location>
    <ligand>
        <name>substrate</name>
    </ligand>
</feature>
<evidence type="ECO:0000256" key="6">
    <source>
        <dbReference type="ARBA" id="ARBA00023235"/>
    </source>
</evidence>
<dbReference type="GO" id="GO:0008837">
    <property type="term" value="F:diaminopimelate epimerase activity"/>
    <property type="evidence" value="ECO:0007669"/>
    <property type="project" value="UniProtKB-UniRule"/>
</dbReference>
<accession>A0A9D1FZF6</accession>
<keyword evidence="5 8" id="KW-0457">Lysine biosynthesis</keyword>
<comment type="subcellular location">
    <subcellularLocation>
        <location evidence="8">Cytoplasm</location>
    </subcellularLocation>
</comment>
<dbReference type="Gene3D" id="3.10.310.10">
    <property type="entry name" value="Diaminopimelate Epimerase, Chain A, domain 1"/>
    <property type="match status" value="2"/>
</dbReference>
<dbReference type="Proteomes" id="UP000824140">
    <property type="component" value="Unassembled WGS sequence"/>
</dbReference>
<evidence type="ECO:0000313" key="11">
    <source>
        <dbReference type="Proteomes" id="UP000824140"/>
    </source>
</evidence>
<dbReference type="EMBL" id="DVJN01000089">
    <property type="protein sequence ID" value="HIS92227.1"/>
    <property type="molecule type" value="Genomic_DNA"/>
</dbReference>
<evidence type="ECO:0000256" key="5">
    <source>
        <dbReference type="ARBA" id="ARBA00023154"/>
    </source>
</evidence>
<feature type="active site" evidence="9">
    <location>
        <position position="71"/>
    </location>
</feature>
<comment type="catalytic activity">
    <reaction evidence="7 8">
        <text>(2S,6S)-2,6-diaminopimelate = meso-2,6-diaminopimelate</text>
        <dbReference type="Rhea" id="RHEA:15393"/>
        <dbReference type="ChEBI" id="CHEBI:57609"/>
        <dbReference type="ChEBI" id="CHEBI:57791"/>
        <dbReference type="EC" id="5.1.1.7"/>
    </reaction>
</comment>
<feature type="binding site" evidence="8">
    <location>
        <position position="62"/>
    </location>
    <ligand>
        <name>substrate</name>
    </ligand>
</feature>
<feature type="site" description="Could be important to modulate the pK values of the two catalytic cysteine residues" evidence="8">
    <location>
        <position position="209"/>
    </location>
</feature>
<evidence type="ECO:0000256" key="4">
    <source>
        <dbReference type="ARBA" id="ARBA00022605"/>
    </source>
</evidence>
<reference evidence="10" key="1">
    <citation type="submission" date="2020-10" db="EMBL/GenBank/DDBJ databases">
        <authorList>
            <person name="Gilroy R."/>
        </authorList>
    </citation>
    <scope>NUCLEOTIDE SEQUENCE</scope>
    <source>
        <strain evidence="10">13766</strain>
    </source>
</reference>